<gene>
    <name evidence="1" type="ORF">GUJ93_ZPchr0071g29180</name>
</gene>
<dbReference type="AlphaFoldDB" id="A0A8J5R8X5"/>
<dbReference type="EMBL" id="JAAALK010000389">
    <property type="protein sequence ID" value="KAG8044742.1"/>
    <property type="molecule type" value="Genomic_DNA"/>
</dbReference>
<reference evidence="1" key="1">
    <citation type="journal article" date="2021" name="bioRxiv">
        <title>Whole Genome Assembly and Annotation of Northern Wild Rice, Zizania palustris L., Supports a Whole Genome Duplication in the Zizania Genus.</title>
        <authorList>
            <person name="Haas M."/>
            <person name="Kono T."/>
            <person name="Macchietto M."/>
            <person name="Millas R."/>
            <person name="McGilp L."/>
            <person name="Shao M."/>
            <person name="Duquette J."/>
            <person name="Hirsch C.N."/>
            <person name="Kimball J."/>
        </authorList>
    </citation>
    <scope>NUCLEOTIDE SEQUENCE</scope>
    <source>
        <tissue evidence="1">Fresh leaf tissue</tissue>
    </source>
</reference>
<proteinExistence type="predicted"/>
<accession>A0A8J5R8X5</accession>
<evidence type="ECO:0000313" key="2">
    <source>
        <dbReference type="Proteomes" id="UP000729402"/>
    </source>
</evidence>
<comment type="caution">
    <text evidence="1">The sequence shown here is derived from an EMBL/GenBank/DDBJ whole genome shotgun (WGS) entry which is preliminary data.</text>
</comment>
<sequence length="67" mass="6627">MIQLAMSSNSANDLSVHQKNSAIAGAIAGAAVALTGDTDTRHADHIVHFAITGAALSSAASLLSGII</sequence>
<keyword evidence="2" id="KW-1185">Reference proteome</keyword>
<protein>
    <submittedName>
        <fullName evidence="1">Uncharacterized protein</fullName>
    </submittedName>
</protein>
<organism evidence="1 2">
    <name type="scientific">Zizania palustris</name>
    <name type="common">Northern wild rice</name>
    <dbReference type="NCBI Taxonomy" id="103762"/>
    <lineage>
        <taxon>Eukaryota</taxon>
        <taxon>Viridiplantae</taxon>
        <taxon>Streptophyta</taxon>
        <taxon>Embryophyta</taxon>
        <taxon>Tracheophyta</taxon>
        <taxon>Spermatophyta</taxon>
        <taxon>Magnoliopsida</taxon>
        <taxon>Liliopsida</taxon>
        <taxon>Poales</taxon>
        <taxon>Poaceae</taxon>
        <taxon>BOP clade</taxon>
        <taxon>Oryzoideae</taxon>
        <taxon>Oryzeae</taxon>
        <taxon>Zizaniinae</taxon>
        <taxon>Zizania</taxon>
    </lineage>
</organism>
<evidence type="ECO:0000313" key="1">
    <source>
        <dbReference type="EMBL" id="KAG8044742.1"/>
    </source>
</evidence>
<reference evidence="1" key="2">
    <citation type="submission" date="2021-02" db="EMBL/GenBank/DDBJ databases">
        <authorList>
            <person name="Kimball J.A."/>
            <person name="Haas M.W."/>
            <person name="Macchietto M."/>
            <person name="Kono T."/>
            <person name="Duquette J."/>
            <person name="Shao M."/>
        </authorList>
    </citation>
    <scope>NUCLEOTIDE SEQUENCE</scope>
    <source>
        <tissue evidence="1">Fresh leaf tissue</tissue>
    </source>
</reference>
<dbReference type="Proteomes" id="UP000729402">
    <property type="component" value="Unassembled WGS sequence"/>
</dbReference>
<name>A0A8J5R8X5_ZIZPA</name>